<proteinExistence type="predicted"/>
<evidence type="ECO:0000313" key="1">
    <source>
        <dbReference type="EMBL" id="MVX58199.1"/>
    </source>
</evidence>
<evidence type="ECO:0008006" key="3">
    <source>
        <dbReference type="Google" id="ProtNLM"/>
    </source>
</evidence>
<gene>
    <name evidence="1" type="ORF">E5983_00730</name>
</gene>
<reference evidence="1 2" key="1">
    <citation type="submission" date="2019-12" db="EMBL/GenBank/DDBJ databases">
        <title>Microbes associate with the intestines of laboratory mice.</title>
        <authorList>
            <person name="Navarre W."/>
            <person name="Wong E."/>
        </authorList>
    </citation>
    <scope>NUCLEOTIDE SEQUENCE [LARGE SCALE GENOMIC DNA]</scope>
    <source>
        <strain evidence="1 2">NM51_B2-22</strain>
    </source>
</reference>
<organism evidence="1 2">
    <name type="scientific">Streptococcus danieliae</name>
    <dbReference type="NCBI Taxonomy" id="747656"/>
    <lineage>
        <taxon>Bacteria</taxon>
        <taxon>Bacillati</taxon>
        <taxon>Bacillota</taxon>
        <taxon>Bacilli</taxon>
        <taxon>Lactobacillales</taxon>
        <taxon>Streptococcaceae</taxon>
        <taxon>Streptococcus</taxon>
    </lineage>
</organism>
<dbReference type="EMBL" id="WSRS01000003">
    <property type="protein sequence ID" value="MVX58199.1"/>
    <property type="molecule type" value="Genomic_DNA"/>
</dbReference>
<dbReference type="RefSeq" id="WP_202056270.1">
    <property type="nucleotide sequence ID" value="NZ_WSRS01000003.1"/>
</dbReference>
<sequence>MMENQTLIFLSNIQKMFRDIEEAYENEKDPLARCELAKGYLVLGDFLDNAGVLSTELNRESIAITIDSKKVGEIIKNRYL</sequence>
<dbReference type="AlphaFoldDB" id="A0A7X3G6S8"/>
<comment type="caution">
    <text evidence="1">The sequence shown here is derived from an EMBL/GenBank/DDBJ whole genome shotgun (WGS) entry which is preliminary data.</text>
</comment>
<accession>A0A7X3G6S8</accession>
<protein>
    <recommendedName>
        <fullName evidence="3">Phage protein</fullName>
    </recommendedName>
</protein>
<name>A0A7X3G6S8_9STRE</name>
<dbReference type="Proteomes" id="UP000461595">
    <property type="component" value="Unassembled WGS sequence"/>
</dbReference>
<evidence type="ECO:0000313" key="2">
    <source>
        <dbReference type="Proteomes" id="UP000461595"/>
    </source>
</evidence>